<evidence type="ECO:0000313" key="3">
    <source>
        <dbReference type="EMBL" id="ROT63886.1"/>
    </source>
</evidence>
<dbReference type="EMBL" id="QCYY01003360">
    <property type="protein sequence ID" value="ROT63886.1"/>
    <property type="molecule type" value="Genomic_DNA"/>
</dbReference>
<organism evidence="3 4">
    <name type="scientific">Penaeus vannamei</name>
    <name type="common">Whiteleg shrimp</name>
    <name type="synonym">Litopenaeus vannamei</name>
    <dbReference type="NCBI Taxonomy" id="6689"/>
    <lineage>
        <taxon>Eukaryota</taxon>
        <taxon>Metazoa</taxon>
        <taxon>Ecdysozoa</taxon>
        <taxon>Arthropoda</taxon>
        <taxon>Crustacea</taxon>
        <taxon>Multicrustacea</taxon>
        <taxon>Malacostraca</taxon>
        <taxon>Eumalacostraca</taxon>
        <taxon>Eucarida</taxon>
        <taxon>Decapoda</taxon>
        <taxon>Dendrobranchiata</taxon>
        <taxon>Penaeoidea</taxon>
        <taxon>Penaeidae</taxon>
        <taxon>Penaeus</taxon>
    </lineage>
</organism>
<evidence type="ECO:0008006" key="5">
    <source>
        <dbReference type="Google" id="ProtNLM"/>
    </source>
</evidence>
<keyword evidence="4" id="KW-1185">Reference proteome</keyword>
<feature type="transmembrane region" description="Helical" evidence="2">
    <location>
        <begin position="220"/>
        <end position="240"/>
    </location>
</feature>
<accession>A0A423SI31</accession>
<name>A0A423SI31_PENVA</name>
<protein>
    <recommendedName>
        <fullName evidence="5">Transmembrane protein</fullName>
    </recommendedName>
</protein>
<evidence type="ECO:0000313" key="4">
    <source>
        <dbReference type="Proteomes" id="UP000283509"/>
    </source>
</evidence>
<comment type="caution">
    <text evidence="3">The sequence shown here is derived from an EMBL/GenBank/DDBJ whole genome shotgun (WGS) entry which is preliminary data.</text>
</comment>
<keyword evidence="2" id="KW-1133">Transmembrane helix</keyword>
<proteinExistence type="predicted"/>
<feature type="transmembrane region" description="Helical" evidence="2">
    <location>
        <begin position="313"/>
        <end position="334"/>
    </location>
</feature>
<reference evidence="3 4" key="1">
    <citation type="submission" date="2018-04" db="EMBL/GenBank/DDBJ databases">
        <authorList>
            <person name="Zhang X."/>
            <person name="Yuan J."/>
            <person name="Li F."/>
            <person name="Xiang J."/>
        </authorList>
    </citation>
    <scope>NUCLEOTIDE SEQUENCE [LARGE SCALE GENOMIC DNA]</scope>
    <source>
        <tissue evidence="3">Muscle</tissue>
    </source>
</reference>
<sequence length="373" mass="41854">MMSRGPRKGTSQHGVSEDKEAHTTWVTKGLPSPAPTLFSHGSHVSLSFLLSPLFSFSRYLSFSHVSPPLFCLLFSPSYVSSDVSLTVRMSPSPFFCLLFSPSYVSFSSFLLSPLFSFVCLLLRRYSLTVRMSPSPPFFCLLFSPSYVSFSSFLLSPLFSFVCLPLLLSSVSSFLLHMSPSPPFFCLLFSPSYVSFSFFLLSPLFSFICLLLLLSSVSSFLLHMSSLLSSVSSFLLSLFWISNNLKPNFFYFLHNLLFVSKTTYATSEQFATAMHRTSTFLKYKSLATFIELQSTCSQDRRPVFKPPITDGDGYLISSCFLVIALLYHAAHTLSLRPTPITRGRYSLLSLGRVTPLRTLKGITPLSRQTQRRRA</sequence>
<keyword evidence="2" id="KW-0812">Transmembrane</keyword>
<dbReference type="Proteomes" id="UP000283509">
    <property type="component" value="Unassembled WGS sequence"/>
</dbReference>
<feature type="transmembrane region" description="Helical" evidence="2">
    <location>
        <begin position="152"/>
        <end position="175"/>
    </location>
</feature>
<dbReference type="AlphaFoldDB" id="A0A423SI31"/>
<keyword evidence="2" id="KW-0472">Membrane</keyword>
<evidence type="ECO:0000256" key="2">
    <source>
        <dbReference type="SAM" id="Phobius"/>
    </source>
</evidence>
<evidence type="ECO:0000256" key="1">
    <source>
        <dbReference type="SAM" id="MobiDB-lite"/>
    </source>
</evidence>
<gene>
    <name evidence="3" type="ORF">C7M84_018203</name>
</gene>
<reference evidence="3 4" key="2">
    <citation type="submission" date="2019-01" db="EMBL/GenBank/DDBJ databases">
        <title>The decoding of complex shrimp genome reveals the adaptation for benthos swimmer, frequently molting mechanism and breeding impact on genome.</title>
        <authorList>
            <person name="Sun Y."/>
            <person name="Gao Y."/>
            <person name="Yu Y."/>
        </authorList>
    </citation>
    <scope>NUCLEOTIDE SEQUENCE [LARGE SCALE GENOMIC DNA]</scope>
    <source>
        <tissue evidence="3">Muscle</tissue>
    </source>
</reference>
<feature type="transmembrane region" description="Helical" evidence="2">
    <location>
        <begin position="99"/>
        <end position="122"/>
    </location>
</feature>
<feature type="region of interest" description="Disordered" evidence="1">
    <location>
        <begin position="1"/>
        <end position="20"/>
    </location>
</feature>
<feature type="transmembrane region" description="Helical" evidence="2">
    <location>
        <begin position="195"/>
        <end position="213"/>
    </location>
</feature>